<dbReference type="PANTHER" id="PTHR36848:SF2">
    <property type="entry name" value="SECRETED PROTEIN"/>
    <property type="match status" value="1"/>
</dbReference>
<dbReference type="Pfam" id="PF17132">
    <property type="entry name" value="Glyco_hydro_106"/>
    <property type="match status" value="1"/>
</dbReference>
<dbReference type="InterPro" id="IPR008979">
    <property type="entry name" value="Galactose-bd-like_sf"/>
</dbReference>
<accession>A0ABX6S9S9</accession>
<protein>
    <recommendedName>
        <fullName evidence="3">Alpha-L-rhamnosidase-like protein</fullName>
    </recommendedName>
</protein>
<dbReference type="SUPFAM" id="SSF49785">
    <property type="entry name" value="Galactose-binding domain-like"/>
    <property type="match status" value="1"/>
</dbReference>
<organism evidence="1 2">
    <name type="scientific">Metabacillus elymi</name>
    <dbReference type="NCBI Taxonomy" id="2745198"/>
    <lineage>
        <taxon>Bacteria</taxon>
        <taxon>Bacillati</taxon>
        <taxon>Bacillota</taxon>
        <taxon>Bacilli</taxon>
        <taxon>Bacillales</taxon>
        <taxon>Bacillaceae</taxon>
        <taxon>Metabacillus</taxon>
    </lineage>
</organism>
<dbReference type="Gene3D" id="2.60.120.260">
    <property type="entry name" value="Galactose-binding domain-like"/>
    <property type="match status" value="1"/>
</dbReference>
<evidence type="ECO:0008006" key="3">
    <source>
        <dbReference type="Google" id="ProtNLM"/>
    </source>
</evidence>
<evidence type="ECO:0000313" key="1">
    <source>
        <dbReference type="EMBL" id="QNF30850.1"/>
    </source>
</evidence>
<dbReference type="InterPro" id="IPR053161">
    <property type="entry name" value="Ulvan_degrading_GH"/>
</dbReference>
<dbReference type="EMBL" id="CP055263">
    <property type="protein sequence ID" value="QNF30850.1"/>
    <property type="molecule type" value="Genomic_DNA"/>
</dbReference>
<dbReference type="RefSeq" id="WP_185654040.1">
    <property type="nucleotide sequence ID" value="NZ_CP055263.1"/>
</dbReference>
<sequence>MSALRQQFLHPPEEFTPIPFWFWNDSLTKEEIIRQINDFYDKGVMGFVLHPRIGIPEEIVYLSDYFMELVQTAVEEAKQLGMLVILYDEAMYPSGSAKGLVVKDNPEYASRGLKMIEYPCNMDNEIMIDLVEGDSFVSALAVKKLSLKAIDSSTSQVLDCVNGRVEFSAPDDDNWSILVFVETYSGGNIRGIHFGEDDGEENAPASADLLNPDAVAKFIRITHDNYYDKLKDYFGNTVIAMFTDEPDILGRGSARDLKPWTRDFLSFYKQHGNKEEHLASLWFNAGVETETNRSNYRKTVNKRLTEAYYKQISDWCASHGIALTGHPAKSDDIGLLDHFQIPGQDVVWRWVAPEDEKALVGEHSTAGKCSADAARHRGRRRNLNEFLGVCSKESPWALTPGDMKWYIDWLLVRGVNLLSPHAFYFSIEGERRSHERPPDVGPNNLWWPYYKQFAQYMKRLSWLMTDSTNQTAVSILCVEDHLPWRVAKPLFENQVEFNYLEESLFLSSSHLRDGKIEIASQSYQTLVIEDSLKLEAAVIDKLETFIQSGGEIIVLTDEHASSPMNGAKAVQRPEDVVDILSSIHREEVVISPASKDIRVSKIVKDCQLFYFFVNEGEENYKGIFHLKEEGSVEKWDAWTGEIEQVNLKRQSGGLVAPLNVDRRSSVVYAVDTDQKPLIDGSVIPIFKVESLELDNNWIIDNRQNLALESWLHWDGMQSFSGTVIYENQFIIEEKNSIIKVYLDLGEVHEIVKVTVNGHEVGVKMWAPYHLEVNPDYLIKGVNKLTVAVTNNRANEMDDARLTSGLLGPVTLEICCEK</sequence>
<dbReference type="NCBIfam" id="NF045579">
    <property type="entry name" value="rhamnoside_JR"/>
    <property type="match status" value="1"/>
</dbReference>
<proteinExistence type="predicted"/>
<dbReference type="Proteomes" id="UP000515490">
    <property type="component" value="Chromosome"/>
</dbReference>
<keyword evidence="2" id="KW-1185">Reference proteome</keyword>
<evidence type="ECO:0000313" key="2">
    <source>
        <dbReference type="Proteomes" id="UP000515490"/>
    </source>
</evidence>
<dbReference type="PANTHER" id="PTHR36848">
    <property type="entry name" value="DNA-BINDING PROTEIN (PUTATIVE SECRETED PROTEIN)-RELATED"/>
    <property type="match status" value="1"/>
</dbReference>
<reference evidence="1 2" key="1">
    <citation type="submission" date="2020-06" db="EMBL/GenBank/DDBJ databases">
        <title>Metabacillus dokdonensis sp. nov., isolated from the rhizosphere of Elymus tsukushiensis, a plant native to the Dokdo Islands, Republic of Korea.</title>
        <authorList>
            <person name="Lee S.Y."/>
            <person name="Hwang Y.J."/>
            <person name="Son J.S."/>
            <person name="Ghim S.Y."/>
        </authorList>
    </citation>
    <scope>NUCLEOTIDE SEQUENCE [LARGE SCALE GENOMIC DNA]</scope>
    <source>
        <strain evidence="1 2">KUDC1714</strain>
    </source>
</reference>
<gene>
    <name evidence="1" type="ORF">HUW50_05735</name>
</gene>
<name>A0ABX6S9S9_9BACI</name>